<comment type="caution">
    <text evidence="1">The sequence shown here is derived from an EMBL/GenBank/DDBJ whole genome shotgun (WGS) entry which is preliminary data.</text>
</comment>
<dbReference type="AlphaFoldDB" id="A0AAN6W7M5"/>
<evidence type="ECO:0008006" key="3">
    <source>
        <dbReference type="Google" id="ProtNLM"/>
    </source>
</evidence>
<dbReference type="EMBL" id="MU866193">
    <property type="protein sequence ID" value="KAK4176555.1"/>
    <property type="molecule type" value="Genomic_DNA"/>
</dbReference>
<organism evidence="1 2">
    <name type="scientific">Triangularia setosa</name>
    <dbReference type="NCBI Taxonomy" id="2587417"/>
    <lineage>
        <taxon>Eukaryota</taxon>
        <taxon>Fungi</taxon>
        <taxon>Dikarya</taxon>
        <taxon>Ascomycota</taxon>
        <taxon>Pezizomycotina</taxon>
        <taxon>Sordariomycetes</taxon>
        <taxon>Sordariomycetidae</taxon>
        <taxon>Sordariales</taxon>
        <taxon>Podosporaceae</taxon>
        <taxon>Triangularia</taxon>
    </lineage>
</organism>
<dbReference type="CDD" id="cd00024">
    <property type="entry name" value="CD_CSD"/>
    <property type="match status" value="1"/>
</dbReference>
<evidence type="ECO:0000313" key="1">
    <source>
        <dbReference type="EMBL" id="KAK4176555.1"/>
    </source>
</evidence>
<keyword evidence="2" id="KW-1185">Reference proteome</keyword>
<protein>
    <recommendedName>
        <fullName evidence="3">Chromo domain-containing protein</fullName>
    </recommendedName>
</protein>
<reference evidence="1" key="1">
    <citation type="journal article" date="2023" name="Mol. Phylogenet. Evol.">
        <title>Genome-scale phylogeny and comparative genomics of the fungal order Sordariales.</title>
        <authorList>
            <person name="Hensen N."/>
            <person name="Bonometti L."/>
            <person name="Westerberg I."/>
            <person name="Brannstrom I.O."/>
            <person name="Guillou S."/>
            <person name="Cros-Aarteil S."/>
            <person name="Calhoun S."/>
            <person name="Haridas S."/>
            <person name="Kuo A."/>
            <person name="Mondo S."/>
            <person name="Pangilinan J."/>
            <person name="Riley R."/>
            <person name="LaButti K."/>
            <person name="Andreopoulos B."/>
            <person name="Lipzen A."/>
            <person name="Chen C."/>
            <person name="Yan M."/>
            <person name="Daum C."/>
            <person name="Ng V."/>
            <person name="Clum A."/>
            <person name="Steindorff A."/>
            <person name="Ohm R.A."/>
            <person name="Martin F."/>
            <person name="Silar P."/>
            <person name="Natvig D.O."/>
            <person name="Lalanne C."/>
            <person name="Gautier V."/>
            <person name="Ament-Velasquez S.L."/>
            <person name="Kruys A."/>
            <person name="Hutchinson M.I."/>
            <person name="Powell A.J."/>
            <person name="Barry K."/>
            <person name="Miller A.N."/>
            <person name="Grigoriev I.V."/>
            <person name="Debuchy R."/>
            <person name="Gladieux P."/>
            <person name="Hiltunen Thoren M."/>
            <person name="Johannesson H."/>
        </authorList>
    </citation>
    <scope>NUCLEOTIDE SEQUENCE</scope>
    <source>
        <strain evidence="1">CBS 892.96</strain>
    </source>
</reference>
<name>A0AAN6W7M5_9PEZI</name>
<reference evidence="1" key="2">
    <citation type="submission" date="2023-05" db="EMBL/GenBank/DDBJ databases">
        <authorList>
            <consortium name="Lawrence Berkeley National Laboratory"/>
            <person name="Steindorff A."/>
            <person name="Hensen N."/>
            <person name="Bonometti L."/>
            <person name="Westerberg I."/>
            <person name="Brannstrom I.O."/>
            <person name="Guillou S."/>
            <person name="Cros-Aarteil S."/>
            <person name="Calhoun S."/>
            <person name="Haridas S."/>
            <person name="Kuo A."/>
            <person name="Mondo S."/>
            <person name="Pangilinan J."/>
            <person name="Riley R."/>
            <person name="Labutti K."/>
            <person name="Andreopoulos B."/>
            <person name="Lipzen A."/>
            <person name="Chen C."/>
            <person name="Yanf M."/>
            <person name="Daum C."/>
            <person name="Ng V."/>
            <person name="Clum A."/>
            <person name="Ohm R."/>
            <person name="Martin F."/>
            <person name="Silar P."/>
            <person name="Natvig D."/>
            <person name="Lalanne C."/>
            <person name="Gautier V."/>
            <person name="Ament-Velasquez S.L."/>
            <person name="Kruys A."/>
            <person name="Hutchinson M.I."/>
            <person name="Powell A.J."/>
            <person name="Barry K."/>
            <person name="Miller A.N."/>
            <person name="Grigoriev I.V."/>
            <person name="Debuchy R."/>
            <person name="Gladieux P."/>
            <person name="Thoren M.H."/>
            <person name="Johannesson H."/>
        </authorList>
    </citation>
    <scope>NUCLEOTIDE SEQUENCE</scope>
    <source>
        <strain evidence="1">CBS 892.96</strain>
    </source>
</reference>
<evidence type="ECO:0000313" key="2">
    <source>
        <dbReference type="Proteomes" id="UP001302321"/>
    </source>
</evidence>
<dbReference type="Proteomes" id="UP001302321">
    <property type="component" value="Unassembled WGS sequence"/>
</dbReference>
<sequence length="235" mass="26053">MPKAPSNCSALHLNSPQDWVWTDQAAISAEALASPINIGTIEANLELPVEETSCPDAFESRSMFDTMDHDMLSNVGSYQCLPIIEDYNCISKPGPEPVAVVEPSSDLDDEPAHATSEMIPCSPDGKHYTVGRLLDRWKGRFCVKLFNGSCSWEPRKNILDSGLIEDLERNHGGLHLGMEVIRPGSTRGRKTEYRVHLKGRPEKEDTWVAEKYMSLELIMLHAQDPGRAAGHGIDQ</sequence>
<proteinExistence type="predicted"/>
<gene>
    <name evidence="1" type="ORF">QBC36DRAFT_378420</name>
</gene>
<accession>A0AAN6W7M5</accession>